<dbReference type="EMBL" id="JACIDT010000008">
    <property type="protein sequence ID" value="MBB3926834.1"/>
    <property type="molecule type" value="Genomic_DNA"/>
</dbReference>
<evidence type="ECO:0000313" key="7">
    <source>
        <dbReference type="EMBL" id="MBB3926834.1"/>
    </source>
</evidence>
<dbReference type="GO" id="GO:0005886">
    <property type="term" value="C:plasma membrane"/>
    <property type="evidence" value="ECO:0007669"/>
    <property type="project" value="UniProtKB-SubCell"/>
</dbReference>
<dbReference type="AlphaFoldDB" id="A0A7W6FRA6"/>
<dbReference type="SUPFAM" id="SSF103473">
    <property type="entry name" value="MFS general substrate transporter"/>
    <property type="match status" value="1"/>
</dbReference>
<reference evidence="7 8" key="1">
    <citation type="submission" date="2020-08" db="EMBL/GenBank/DDBJ databases">
        <title>Genomic Encyclopedia of Type Strains, Phase IV (KMG-IV): sequencing the most valuable type-strain genomes for metagenomic binning, comparative biology and taxonomic classification.</title>
        <authorList>
            <person name="Goeker M."/>
        </authorList>
    </citation>
    <scope>NUCLEOTIDE SEQUENCE [LARGE SCALE GENOMIC DNA]</scope>
    <source>
        <strain evidence="7 8">DSM 26189</strain>
    </source>
</reference>
<keyword evidence="2" id="KW-1003">Cell membrane</keyword>
<dbReference type="Pfam" id="PF07690">
    <property type="entry name" value="MFS_1"/>
    <property type="match status" value="1"/>
</dbReference>
<feature type="transmembrane region" description="Helical" evidence="6">
    <location>
        <begin position="206"/>
        <end position="229"/>
    </location>
</feature>
<dbReference type="PANTHER" id="PTHR43124">
    <property type="entry name" value="PURINE EFFLUX PUMP PBUE"/>
    <property type="match status" value="1"/>
</dbReference>
<comment type="subcellular location">
    <subcellularLocation>
        <location evidence="1">Cell membrane</location>
        <topology evidence="1">Multi-pass membrane protein</topology>
    </subcellularLocation>
</comment>
<feature type="transmembrane region" description="Helical" evidence="6">
    <location>
        <begin position="102"/>
        <end position="122"/>
    </location>
</feature>
<comment type="caution">
    <text evidence="7">The sequence shown here is derived from an EMBL/GenBank/DDBJ whole genome shotgun (WGS) entry which is preliminary data.</text>
</comment>
<feature type="transmembrane region" description="Helical" evidence="6">
    <location>
        <begin position="134"/>
        <end position="153"/>
    </location>
</feature>
<name>A0A7W6FRA6_9SPHN</name>
<evidence type="ECO:0000256" key="3">
    <source>
        <dbReference type="ARBA" id="ARBA00022692"/>
    </source>
</evidence>
<feature type="transmembrane region" description="Helical" evidence="6">
    <location>
        <begin position="296"/>
        <end position="320"/>
    </location>
</feature>
<dbReference type="RefSeq" id="WP_188072336.1">
    <property type="nucleotide sequence ID" value="NZ_BSPS01000003.1"/>
</dbReference>
<dbReference type="InterPro" id="IPR050189">
    <property type="entry name" value="MFS_Efflux_Transporters"/>
</dbReference>
<keyword evidence="4 6" id="KW-1133">Transmembrane helix</keyword>
<feature type="transmembrane region" description="Helical" evidence="6">
    <location>
        <begin position="327"/>
        <end position="346"/>
    </location>
</feature>
<protein>
    <submittedName>
        <fullName evidence="7">Putative MFS family arabinose efflux permease</fullName>
    </submittedName>
</protein>
<organism evidence="7 8">
    <name type="scientific">Sphingobium jiangsuense</name>
    <dbReference type="NCBI Taxonomy" id="870476"/>
    <lineage>
        <taxon>Bacteria</taxon>
        <taxon>Pseudomonadati</taxon>
        <taxon>Pseudomonadota</taxon>
        <taxon>Alphaproteobacteria</taxon>
        <taxon>Sphingomonadales</taxon>
        <taxon>Sphingomonadaceae</taxon>
        <taxon>Sphingobium</taxon>
    </lineage>
</organism>
<keyword evidence="8" id="KW-1185">Reference proteome</keyword>
<sequence>MRAQRAAGAHKTAQRIALILLAASAGSMPSLQPLIVGSLLDAGHVSLHQLGHVAAIEALSMAAAVLLAPSLPLLRDFGRTAAMALLVMIAANVATGFSHGGAVIACRAVAGLGEGLLLWIFVGAITREPDPGRIFAVYVTVLAAWGFLLSSLISHWLAPALGPRGPYLAFAAINIALLPFCRFVPAPAPPLPSPSPPDGPRGALPPAGLVGLGGVALFLCGIMAFWSYAVPLIRETTSTGLAMETVVPFVIGVHILGGLVAALTSRFPPVLACTLGPLALTLCMAAVVLVDSLAVQYLALLLFSFLWMFVPPFQLPLLLAIDPTARAAASIAGGHLIGLAAGPFLASLAVTRASAQGVLIVAAACLIAAASMPLLALALARRRPF</sequence>
<feature type="transmembrane region" description="Helical" evidence="6">
    <location>
        <begin position="80"/>
        <end position="96"/>
    </location>
</feature>
<dbReference type="PANTHER" id="PTHR43124:SF10">
    <property type="entry name" value="PURINE EFFLUX PUMP PBUE"/>
    <property type="match status" value="1"/>
</dbReference>
<evidence type="ECO:0000256" key="2">
    <source>
        <dbReference type="ARBA" id="ARBA00022475"/>
    </source>
</evidence>
<feature type="transmembrane region" description="Helical" evidence="6">
    <location>
        <begin position="270"/>
        <end position="290"/>
    </location>
</feature>
<keyword evidence="5 6" id="KW-0472">Membrane</keyword>
<dbReference type="GO" id="GO:0022857">
    <property type="term" value="F:transmembrane transporter activity"/>
    <property type="evidence" value="ECO:0007669"/>
    <property type="project" value="InterPro"/>
</dbReference>
<evidence type="ECO:0000313" key="8">
    <source>
        <dbReference type="Proteomes" id="UP000571950"/>
    </source>
</evidence>
<feature type="transmembrane region" description="Helical" evidence="6">
    <location>
        <begin position="241"/>
        <end position="263"/>
    </location>
</feature>
<feature type="transmembrane region" description="Helical" evidence="6">
    <location>
        <begin position="165"/>
        <end position="185"/>
    </location>
</feature>
<keyword evidence="3 6" id="KW-0812">Transmembrane</keyword>
<gene>
    <name evidence="7" type="ORF">GGR43_002557</name>
</gene>
<accession>A0A7W6FRA6</accession>
<proteinExistence type="predicted"/>
<evidence type="ECO:0000256" key="5">
    <source>
        <dbReference type="ARBA" id="ARBA00023136"/>
    </source>
</evidence>
<dbReference type="Gene3D" id="1.20.1250.20">
    <property type="entry name" value="MFS general substrate transporter like domains"/>
    <property type="match status" value="1"/>
</dbReference>
<feature type="transmembrane region" description="Helical" evidence="6">
    <location>
        <begin position="358"/>
        <end position="380"/>
    </location>
</feature>
<evidence type="ECO:0000256" key="6">
    <source>
        <dbReference type="SAM" id="Phobius"/>
    </source>
</evidence>
<evidence type="ECO:0000256" key="4">
    <source>
        <dbReference type="ARBA" id="ARBA00022989"/>
    </source>
</evidence>
<dbReference type="InterPro" id="IPR036259">
    <property type="entry name" value="MFS_trans_sf"/>
</dbReference>
<evidence type="ECO:0000256" key="1">
    <source>
        <dbReference type="ARBA" id="ARBA00004651"/>
    </source>
</evidence>
<dbReference type="InterPro" id="IPR011701">
    <property type="entry name" value="MFS"/>
</dbReference>
<dbReference type="Proteomes" id="UP000571950">
    <property type="component" value="Unassembled WGS sequence"/>
</dbReference>